<gene>
    <name evidence="2" type="ORF">AVEN_250538_1</name>
</gene>
<dbReference type="AlphaFoldDB" id="A0A4Y2FY07"/>
<accession>A0A4Y2FY07</accession>
<feature type="region of interest" description="Disordered" evidence="1">
    <location>
        <begin position="75"/>
        <end position="138"/>
    </location>
</feature>
<feature type="compositionally biased region" description="Polar residues" evidence="1">
    <location>
        <begin position="120"/>
        <end position="132"/>
    </location>
</feature>
<keyword evidence="3" id="KW-1185">Reference proteome</keyword>
<dbReference type="EMBL" id="BGPR01001069">
    <property type="protein sequence ID" value="GBM44554.1"/>
    <property type="molecule type" value="Genomic_DNA"/>
</dbReference>
<reference evidence="2 3" key="1">
    <citation type="journal article" date="2019" name="Sci. Rep.">
        <title>Orb-weaving spider Araneus ventricosus genome elucidates the spidroin gene catalogue.</title>
        <authorList>
            <person name="Kono N."/>
            <person name="Nakamura H."/>
            <person name="Ohtoshi R."/>
            <person name="Moran D.A.P."/>
            <person name="Shinohara A."/>
            <person name="Yoshida Y."/>
            <person name="Fujiwara M."/>
            <person name="Mori M."/>
            <person name="Tomita M."/>
            <person name="Arakawa K."/>
        </authorList>
    </citation>
    <scope>NUCLEOTIDE SEQUENCE [LARGE SCALE GENOMIC DNA]</scope>
</reference>
<comment type="caution">
    <text evidence="2">The sequence shown here is derived from an EMBL/GenBank/DDBJ whole genome shotgun (WGS) entry which is preliminary data.</text>
</comment>
<dbReference type="Proteomes" id="UP000499080">
    <property type="component" value="Unassembled WGS sequence"/>
</dbReference>
<proteinExistence type="predicted"/>
<sequence>MKLKADRVGDLYLLRTEEKKDNTATTYIDFRPYDDEVIKTDKECQTLSIPATINSEKRSTPKSGDDVTLELEPEPTISGVPINSEQVNSKRGRGRPKLIRGSRGRLKKIYATPKEETNEENSQISIDSTDCKISQWER</sequence>
<name>A0A4Y2FY07_ARAVE</name>
<evidence type="ECO:0000313" key="2">
    <source>
        <dbReference type="EMBL" id="GBM44554.1"/>
    </source>
</evidence>
<protein>
    <submittedName>
        <fullName evidence="2">Uncharacterized protein</fullName>
    </submittedName>
</protein>
<evidence type="ECO:0000313" key="3">
    <source>
        <dbReference type="Proteomes" id="UP000499080"/>
    </source>
</evidence>
<feature type="compositionally biased region" description="Basic residues" evidence="1">
    <location>
        <begin position="90"/>
        <end position="108"/>
    </location>
</feature>
<evidence type="ECO:0000256" key="1">
    <source>
        <dbReference type="SAM" id="MobiDB-lite"/>
    </source>
</evidence>
<organism evidence="2 3">
    <name type="scientific">Araneus ventricosus</name>
    <name type="common">Orbweaver spider</name>
    <name type="synonym">Epeira ventricosa</name>
    <dbReference type="NCBI Taxonomy" id="182803"/>
    <lineage>
        <taxon>Eukaryota</taxon>
        <taxon>Metazoa</taxon>
        <taxon>Ecdysozoa</taxon>
        <taxon>Arthropoda</taxon>
        <taxon>Chelicerata</taxon>
        <taxon>Arachnida</taxon>
        <taxon>Araneae</taxon>
        <taxon>Araneomorphae</taxon>
        <taxon>Entelegynae</taxon>
        <taxon>Araneoidea</taxon>
        <taxon>Araneidae</taxon>
        <taxon>Araneus</taxon>
    </lineage>
</organism>